<keyword evidence="2" id="KW-1185">Reference proteome</keyword>
<gene>
    <name evidence="1" type="ORF">FB45DRAFT_932580</name>
</gene>
<sequence>MLGSRESGKQRPSSCRPYSIRNRNLHPPLDFHFQYAIWLVRAEVVGAGTGVSWRPDTLDGDTLDGHGEGGVVSRMGSESIASSSTTSPQSLCQLCQLRCILTSPTPSGRRQVAGRLNDRLAPLLGFTSGGPNALVVQTHPPVERADEHGEFYLVDSASCFFRAIHRVAIIERGFGWGSIVRCHERQRALGTLPSSCLGRAHISSTDGSACGGDVAGRRRQCPCGRHELDAAGEVGAHAASGGVGVRTQEGQTLGWAKVVPELPQGGAPRKRMWGPCSWTTTWSLVSLRAA</sequence>
<evidence type="ECO:0000313" key="1">
    <source>
        <dbReference type="EMBL" id="KAJ7617742.1"/>
    </source>
</evidence>
<accession>A0AAD7BD12</accession>
<name>A0AAD7BD12_9AGAR</name>
<dbReference type="EMBL" id="JARKIF010000020">
    <property type="protein sequence ID" value="KAJ7617742.1"/>
    <property type="molecule type" value="Genomic_DNA"/>
</dbReference>
<dbReference type="AlphaFoldDB" id="A0AAD7BD12"/>
<proteinExistence type="predicted"/>
<reference evidence="1" key="1">
    <citation type="submission" date="2023-03" db="EMBL/GenBank/DDBJ databases">
        <title>Massive genome expansion in bonnet fungi (Mycena s.s.) driven by repeated elements and novel gene families across ecological guilds.</title>
        <authorList>
            <consortium name="Lawrence Berkeley National Laboratory"/>
            <person name="Harder C.B."/>
            <person name="Miyauchi S."/>
            <person name="Viragh M."/>
            <person name="Kuo A."/>
            <person name="Thoen E."/>
            <person name="Andreopoulos B."/>
            <person name="Lu D."/>
            <person name="Skrede I."/>
            <person name="Drula E."/>
            <person name="Henrissat B."/>
            <person name="Morin E."/>
            <person name="Kohler A."/>
            <person name="Barry K."/>
            <person name="LaButti K."/>
            <person name="Morin E."/>
            <person name="Salamov A."/>
            <person name="Lipzen A."/>
            <person name="Mereny Z."/>
            <person name="Hegedus B."/>
            <person name="Baldrian P."/>
            <person name="Stursova M."/>
            <person name="Weitz H."/>
            <person name="Taylor A."/>
            <person name="Grigoriev I.V."/>
            <person name="Nagy L.G."/>
            <person name="Martin F."/>
            <person name="Kauserud H."/>
        </authorList>
    </citation>
    <scope>NUCLEOTIDE SEQUENCE</scope>
    <source>
        <strain evidence="1">9284</strain>
    </source>
</reference>
<evidence type="ECO:0000313" key="2">
    <source>
        <dbReference type="Proteomes" id="UP001221142"/>
    </source>
</evidence>
<protein>
    <submittedName>
        <fullName evidence="1">Uncharacterized protein</fullName>
    </submittedName>
</protein>
<organism evidence="1 2">
    <name type="scientific">Roridomyces roridus</name>
    <dbReference type="NCBI Taxonomy" id="1738132"/>
    <lineage>
        <taxon>Eukaryota</taxon>
        <taxon>Fungi</taxon>
        <taxon>Dikarya</taxon>
        <taxon>Basidiomycota</taxon>
        <taxon>Agaricomycotina</taxon>
        <taxon>Agaricomycetes</taxon>
        <taxon>Agaricomycetidae</taxon>
        <taxon>Agaricales</taxon>
        <taxon>Marasmiineae</taxon>
        <taxon>Mycenaceae</taxon>
        <taxon>Roridomyces</taxon>
    </lineage>
</organism>
<dbReference type="Proteomes" id="UP001221142">
    <property type="component" value="Unassembled WGS sequence"/>
</dbReference>
<comment type="caution">
    <text evidence="1">The sequence shown here is derived from an EMBL/GenBank/DDBJ whole genome shotgun (WGS) entry which is preliminary data.</text>
</comment>